<keyword evidence="1" id="KW-1133">Transmembrane helix</keyword>
<dbReference type="AlphaFoldDB" id="A0AAF0W6J9"/>
<keyword evidence="3" id="KW-1185">Reference proteome</keyword>
<evidence type="ECO:0000313" key="3">
    <source>
        <dbReference type="Proteomes" id="UP000077755"/>
    </source>
</evidence>
<reference evidence="2" key="2">
    <citation type="submission" date="2022-03" db="EMBL/GenBank/DDBJ databases">
        <title>Draft title - Genomic analysis of global carrot germplasm unveils the trajectory of domestication and the origin of high carotenoid orange carrot.</title>
        <authorList>
            <person name="Iorizzo M."/>
            <person name="Ellison S."/>
            <person name="Senalik D."/>
            <person name="Macko-Podgorni A."/>
            <person name="Grzebelus D."/>
            <person name="Bostan H."/>
            <person name="Rolling W."/>
            <person name="Curaba J."/>
            <person name="Simon P."/>
        </authorList>
    </citation>
    <scope>NUCLEOTIDE SEQUENCE</scope>
    <source>
        <tissue evidence="2">Leaf</tissue>
    </source>
</reference>
<dbReference type="EMBL" id="CP093343">
    <property type="protein sequence ID" value="WOG84155.1"/>
    <property type="molecule type" value="Genomic_DNA"/>
</dbReference>
<feature type="transmembrane region" description="Helical" evidence="1">
    <location>
        <begin position="7"/>
        <end position="26"/>
    </location>
</feature>
<dbReference type="Proteomes" id="UP000077755">
    <property type="component" value="Chromosome 1"/>
</dbReference>
<protein>
    <submittedName>
        <fullName evidence="2">Uncharacterized protein</fullName>
    </submittedName>
</protein>
<reference evidence="2" key="1">
    <citation type="journal article" date="2016" name="Nat. Genet.">
        <title>A high-quality carrot genome assembly provides new insights into carotenoid accumulation and asterid genome evolution.</title>
        <authorList>
            <person name="Iorizzo M."/>
            <person name="Ellison S."/>
            <person name="Senalik D."/>
            <person name="Zeng P."/>
            <person name="Satapoomin P."/>
            <person name="Huang J."/>
            <person name="Bowman M."/>
            <person name="Iovene M."/>
            <person name="Sanseverino W."/>
            <person name="Cavagnaro P."/>
            <person name="Yildiz M."/>
            <person name="Macko-Podgorni A."/>
            <person name="Moranska E."/>
            <person name="Grzebelus E."/>
            <person name="Grzebelus D."/>
            <person name="Ashrafi H."/>
            <person name="Zheng Z."/>
            <person name="Cheng S."/>
            <person name="Spooner D."/>
            <person name="Van Deynze A."/>
            <person name="Simon P."/>
        </authorList>
    </citation>
    <scope>NUCLEOTIDE SEQUENCE</scope>
    <source>
        <tissue evidence="2">Leaf</tissue>
    </source>
</reference>
<sequence>MYVTRKLIFAFVFFNICNDLIHLYSWPHNYSYKIYRLLTDPFLN</sequence>
<keyword evidence="1" id="KW-0472">Membrane</keyword>
<proteinExistence type="predicted"/>
<accession>A0AAF0W6J9</accession>
<keyword evidence="1" id="KW-0812">Transmembrane</keyword>
<evidence type="ECO:0000256" key="1">
    <source>
        <dbReference type="SAM" id="Phobius"/>
    </source>
</evidence>
<gene>
    <name evidence="2" type="ORF">DCAR_0103336</name>
</gene>
<organism evidence="2 3">
    <name type="scientific">Daucus carota subsp. sativus</name>
    <name type="common">Carrot</name>
    <dbReference type="NCBI Taxonomy" id="79200"/>
    <lineage>
        <taxon>Eukaryota</taxon>
        <taxon>Viridiplantae</taxon>
        <taxon>Streptophyta</taxon>
        <taxon>Embryophyta</taxon>
        <taxon>Tracheophyta</taxon>
        <taxon>Spermatophyta</taxon>
        <taxon>Magnoliopsida</taxon>
        <taxon>eudicotyledons</taxon>
        <taxon>Gunneridae</taxon>
        <taxon>Pentapetalae</taxon>
        <taxon>asterids</taxon>
        <taxon>campanulids</taxon>
        <taxon>Apiales</taxon>
        <taxon>Apiaceae</taxon>
        <taxon>Apioideae</taxon>
        <taxon>Scandiceae</taxon>
        <taxon>Daucinae</taxon>
        <taxon>Daucus</taxon>
        <taxon>Daucus sect. Daucus</taxon>
    </lineage>
</organism>
<evidence type="ECO:0000313" key="2">
    <source>
        <dbReference type="EMBL" id="WOG84155.1"/>
    </source>
</evidence>
<name>A0AAF0W6J9_DAUCS</name>